<dbReference type="InterPro" id="IPR001207">
    <property type="entry name" value="Transposase_mutator"/>
</dbReference>
<evidence type="ECO:0008006" key="10">
    <source>
        <dbReference type="Google" id="ProtNLM"/>
    </source>
</evidence>
<evidence type="ECO:0000259" key="5">
    <source>
        <dbReference type="Pfam" id="PF03108"/>
    </source>
</evidence>
<evidence type="ECO:0000259" key="6">
    <source>
        <dbReference type="Pfam" id="PF10551"/>
    </source>
</evidence>
<dbReference type="PROSITE" id="PS01007">
    <property type="entry name" value="TRANSPOSASE_MUTATOR"/>
    <property type="match status" value="1"/>
</dbReference>
<dbReference type="Pfam" id="PF10551">
    <property type="entry name" value="MULE"/>
    <property type="match status" value="1"/>
</dbReference>
<gene>
    <name evidence="8" type="ORF">CASFOL_014629</name>
</gene>
<dbReference type="Pfam" id="PF26130">
    <property type="entry name" value="PB1-like"/>
    <property type="match status" value="1"/>
</dbReference>
<name>A0ABD3DDI8_9LAMI</name>
<evidence type="ECO:0000313" key="9">
    <source>
        <dbReference type="Proteomes" id="UP001632038"/>
    </source>
</evidence>
<evidence type="ECO:0000256" key="4">
    <source>
        <dbReference type="SAM" id="MobiDB-lite"/>
    </source>
</evidence>
<dbReference type="InterPro" id="IPR018289">
    <property type="entry name" value="MULE_transposase_dom"/>
</dbReference>
<protein>
    <recommendedName>
        <fullName evidence="10">Transposase</fullName>
    </recommendedName>
</protein>
<feature type="domain" description="MULE transposase" evidence="6">
    <location>
        <begin position="452"/>
        <end position="550"/>
    </location>
</feature>
<feature type="domain" description="Transposase MuDR plant" evidence="5">
    <location>
        <begin position="256"/>
        <end position="310"/>
    </location>
</feature>
<keyword evidence="1" id="KW-0815">Transposition</keyword>
<evidence type="ECO:0000256" key="3">
    <source>
        <dbReference type="ARBA" id="ARBA00023172"/>
    </source>
</evidence>
<evidence type="ECO:0000313" key="8">
    <source>
        <dbReference type="EMBL" id="KAL3639661.1"/>
    </source>
</evidence>
<comment type="caution">
    <text evidence="8">The sequence shown here is derived from an EMBL/GenBank/DDBJ whole genome shotgun (WGS) entry which is preliminary data.</text>
</comment>
<sequence>MYDFVDFEVYFGGAFNDSGEKCYKGGDVTLFQSLNAGALNFSKVKEMLVGCCNRPVSKFYFHVPNTSLDEGLRLLCPETFPVMIEMALESKEVMEIYIQHVELESESESDSEFDAYVASLDNNSEEGDGDDDNNDDDDDDDDDDAASLDHMSEDDDDEELISARVRLQEEEIKKTEKMRVQNDDLSCSKGKKKLTDCGNISGDIGDYASEYAESDEDGGSVSESDDNQSSSNISKRGNWPVFDPNTPWDKQVPENGMRFASQEQLRHMVINYSVSNGRSIRFARSARNKVLAVCGRDGSCPWRLYATSMQGEDMQIKSLNSSHSCVKRFKSSLVNTRWIAKEYETVIRANTNWKLKDIQKAILDRHHVPVSLSQCYRAKQYVEHDRDGHLINHYKKLWDYASELKRSNPGSTVELVTKQMNPGSPSSPEIFEKMYICLNALKMGWTAGCRPVIGLDGCFLKTYCRGELLSAIGRDGNNNMFPIAWAVVDVETTESWHWFLTNLINDIGQAFGGGLGLTFISDQQKGLMAALSDVFPFAEHRNCARHIYANFRKKYKSVLLRNLYWRAAKSSTDADFLTVMDEIKEVNVGAYTYLNDQKPGTWSRALFQPDSCCDNVENNLSETFNAFIMEARKKPIIPMLEECRTWTGVY</sequence>
<dbReference type="InterPro" id="IPR058594">
    <property type="entry name" value="PB1-like_dom_pln"/>
</dbReference>
<dbReference type="GO" id="GO:0003677">
    <property type="term" value="F:DNA binding"/>
    <property type="evidence" value="ECO:0007669"/>
    <property type="project" value="UniProtKB-KW"/>
</dbReference>
<dbReference type="EMBL" id="JAVIJP010000017">
    <property type="protein sequence ID" value="KAL3639661.1"/>
    <property type="molecule type" value="Genomic_DNA"/>
</dbReference>
<feature type="region of interest" description="Disordered" evidence="4">
    <location>
        <begin position="210"/>
        <end position="251"/>
    </location>
</feature>
<dbReference type="Pfam" id="PF03108">
    <property type="entry name" value="DBD_Tnp_Mut"/>
    <property type="match status" value="1"/>
</dbReference>
<organism evidence="8 9">
    <name type="scientific">Castilleja foliolosa</name>
    <dbReference type="NCBI Taxonomy" id="1961234"/>
    <lineage>
        <taxon>Eukaryota</taxon>
        <taxon>Viridiplantae</taxon>
        <taxon>Streptophyta</taxon>
        <taxon>Embryophyta</taxon>
        <taxon>Tracheophyta</taxon>
        <taxon>Spermatophyta</taxon>
        <taxon>Magnoliopsida</taxon>
        <taxon>eudicotyledons</taxon>
        <taxon>Gunneridae</taxon>
        <taxon>Pentapetalae</taxon>
        <taxon>asterids</taxon>
        <taxon>lamiids</taxon>
        <taxon>Lamiales</taxon>
        <taxon>Orobanchaceae</taxon>
        <taxon>Pedicularideae</taxon>
        <taxon>Castillejinae</taxon>
        <taxon>Castilleja</taxon>
    </lineage>
</organism>
<dbReference type="PANTHER" id="PTHR31973">
    <property type="entry name" value="POLYPROTEIN, PUTATIVE-RELATED"/>
    <property type="match status" value="1"/>
</dbReference>
<feature type="compositionally biased region" description="Acidic residues" evidence="4">
    <location>
        <begin position="212"/>
        <end position="226"/>
    </location>
</feature>
<dbReference type="InterPro" id="IPR004332">
    <property type="entry name" value="Transposase_MuDR"/>
</dbReference>
<reference evidence="9" key="1">
    <citation type="journal article" date="2024" name="IScience">
        <title>Strigolactones Initiate the Formation of Haustorium-like Structures in Castilleja.</title>
        <authorList>
            <person name="Buerger M."/>
            <person name="Peterson D."/>
            <person name="Chory J."/>
        </authorList>
    </citation>
    <scope>NUCLEOTIDE SEQUENCE [LARGE SCALE GENOMIC DNA]</scope>
</reference>
<proteinExistence type="predicted"/>
<dbReference type="GO" id="GO:0006310">
    <property type="term" value="P:DNA recombination"/>
    <property type="evidence" value="ECO:0007669"/>
    <property type="project" value="UniProtKB-KW"/>
</dbReference>
<dbReference type="GO" id="GO:0032196">
    <property type="term" value="P:transposition"/>
    <property type="evidence" value="ECO:0007669"/>
    <property type="project" value="UniProtKB-KW"/>
</dbReference>
<feature type="region of interest" description="Disordered" evidence="4">
    <location>
        <begin position="121"/>
        <end position="159"/>
    </location>
</feature>
<feature type="domain" description="PB1-like" evidence="7">
    <location>
        <begin position="1"/>
        <end position="100"/>
    </location>
</feature>
<dbReference type="AlphaFoldDB" id="A0ABD3DDI8"/>
<evidence type="ECO:0000256" key="1">
    <source>
        <dbReference type="ARBA" id="ARBA00022578"/>
    </source>
</evidence>
<evidence type="ECO:0000256" key="2">
    <source>
        <dbReference type="ARBA" id="ARBA00023125"/>
    </source>
</evidence>
<feature type="compositionally biased region" description="Acidic residues" evidence="4">
    <location>
        <begin position="123"/>
        <end position="159"/>
    </location>
</feature>
<accession>A0ABD3DDI8</accession>
<keyword evidence="9" id="KW-1185">Reference proteome</keyword>
<evidence type="ECO:0000259" key="7">
    <source>
        <dbReference type="Pfam" id="PF26130"/>
    </source>
</evidence>
<keyword evidence="2" id="KW-0238">DNA-binding</keyword>
<dbReference type="Proteomes" id="UP001632038">
    <property type="component" value="Unassembled WGS sequence"/>
</dbReference>
<dbReference type="PANTHER" id="PTHR31973:SF189">
    <property type="entry name" value="TRANSPOSASE, MUDR, PLANT, MULE TRANSPOSASE DOMAIN PROTEIN-RELATED"/>
    <property type="match status" value="1"/>
</dbReference>
<keyword evidence="3" id="KW-0233">DNA recombination</keyword>